<dbReference type="PROSITE" id="PS50088">
    <property type="entry name" value="ANK_REPEAT"/>
    <property type="match status" value="3"/>
</dbReference>
<dbReference type="SMART" id="SM00248">
    <property type="entry name" value="ANK"/>
    <property type="match status" value="3"/>
</dbReference>
<keyword evidence="10" id="KW-0040">ANK repeat</keyword>
<dbReference type="Gene3D" id="1.25.40.10">
    <property type="entry name" value="Tetratricopeptide repeat domain"/>
    <property type="match status" value="2"/>
</dbReference>
<dbReference type="InterPro" id="IPR036770">
    <property type="entry name" value="Ankyrin_rpt-contain_sf"/>
</dbReference>
<protein>
    <submittedName>
        <fullName evidence="15">Tonsoku-like protein</fullName>
    </submittedName>
</protein>
<evidence type="ECO:0000313" key="15">
    <source>
        <dbReference type="RefSeq" id="XP_022242716.1"/>
    </source>
</evidence>
<accession>A0ABM1SGG1</accession>
<reference evidence="15" key="1">
    <citation type="submission" date="2025-08" db="UniProtKB">
        <authorList>
            <consortium name="RefSeq"/>
        </authorList>
    </citation>
    <scope>IDENTIFICATION</scope>
    <source>
        <tissue evidence="15">Muscle</tissue>
    </source>
</reference>
<keyword evidence="9" id="KW-0472">Membrane</keyword>
<dbReference type="InterPro" id="IPR002110">
    <property type="entry name" value="Ankyrin_rpt"/>
</dbReference>
<feature type="repeat" description="ANK" evidence="10">
    <location>
        <begin position="590"/>
        <end position="622"/>
    </location>
</feature>
<dbReference type="Pfam" id="PF13424">
    <property type="entry name" value="TPR_12"/>
    <property type="match status" value="1"/>
</dbReference>
<organism evidence="14 15">
    <name type="scientific">Limulus polyphemus</name>
    <name type="common">Atlantic horseshoe crab</name>
    <dbReference type="NCBI Taxonomy" id="6850"/>
    <lineage>
        <taxon>Eukaryota</taxon>
        <taxon>Metazoa</taxon>
        <taxon>Ecdysozoa</taxon>
        <taxon>Arthropoda</taxon>
        <taxon>Chelicerata</taxon>
        <taxon>Merostomata</taxon>
        <taxon>Xiphosura</taxon>
        <taxon>Limulidae</taxon>
        <taxon>Limulus</taxon>
    </lineage>
</organism>
<evidence type="ECO:0000256" key="2">
    <source>
        <dbReference type="ARBA" id="ARBA00004175"/>
    </source>
</evidence>
<feature type="region of interest" description="Disordered" evidence="13">
    <location>
        <begin position="822"/>
        <end position="846"/>
    </location>
</feature>
<feature type="compositionally biased region" description="Basic and acidic residues" evidence="13">
    <location>
        <begin position="799"/>
        <end position="810"/>
    </location>
</feature>
<evidence type="ECO:0000256" key="1">
    <source>
        <dbReference type="ARBA" id="ARBA00004123"/>
    </source>
</evidence>
<feature type="compositionally biased region" description="Basic residues" evidence="13">
    <location>
        <begin position="783"/>
        <end position="794"/>
    </location>
</feature>
<dbReference type="PRINTS" id="PR01415">
    <property type="entry name" value="ANKYRIN"/>
</dbReference>
<evidence type="ECO:0000256" key="3">
    <source>
        <dbReference type="ARBA" id="ARBA00022483"/>
    </source>
</evidence>
<feature type="region of interest" description="Disordered" evidence="13">
    <location>
        <begin position="783"/>
        <end position="810"/>
    </location>
</feature>
<feature type="repeat" description="ANK" evidence="10">
    <location>
        <begin position="521"/>
        <end position="553"/>
    </location>
</feature>
<dbReference type="GeneID" id="106460310"/>
<dbReference type="InterPro" id="IPR011990">
    <property type="entry name" value="TPR-like_helical_dom_sf"/>
</dbReference>
<dbReference type="PANTHER" id="PTHR46358:SF1">
    <property type="entry name" value="TONSOKU-LIKE PROTEIN"/>
    <property type="match status" value="1"/>
</dbReference>
<dbReference type="RefSeq" id="XP_022242716.1">
    <property type="nucleotide sequence ID" value="XM_022387008.1"/>
</dbReference>
<keyword evidence="7" id="KW-0800">Toxin</keyword>
<dbReference type="SUPFAM" id="SSF48403">
    <property type="entry name" value="Ankyrin repeat"/>
    <property type="match status" value="1"/>
</dbReference>
<sequence length="1307" mass="147981">MAHEIKRLKKDKEKASERGDWKDYANICNYLGLVLSRQGRYEDALENHREELQACSILSDDLGIAIAHRRIGECYSEIGYYSDALTHQKRYLEFAKMCESKIEEQRAWATLGRTYFLMQNSENINENDLPSLENAQQAFMKALELCEELKNELKEIDYAEMRGRVLLNLGLVYDQQSNVTRCAECLRQAIFLMRKYDLKEDLHRCQISLASLYYRHDQPSLALRLIDRALDCAKSLHDCATTVDTLLTKAQILVTIDDFEGAKTYLKKAYKMNSPVSEDNTKAEKNLKVVITICECEKKLLKLPPHDKNLKIHLYETIADGCFVLGDFKQSLKYYHKMLDCAIDAGKPSSELAPIYVSLAQTYADDKKYNKAIEFYYKELECRKNNKEEQCKTLLNIAEMMEQNIDKQNEREHSLQKALLLAEEVCNYRLQVQCLHLLKEFYESKEDDLKLKEITYKLQNARKSSNINLEEMSESEESQNLFDDVDLKDLSDYTDSEEEDVETDAPRRSRRRKVESKVNEVGETPLHRACIRGNLNTVRSLIEKGHPVNPRDYCGWLPIHEASNHNHYEIVEYLIEKGAFVNDKGGEKCDGITPLHDAAACGNIEIMKLLISKGASVTVLTDNHETVLDCLIKWYKRVEKDLDQETLQKCLEMEDYLKTIMKQSKKEYKSAENLQNLSETKSLCGSDFDDCNKDNGDYHPKSHSNFVELSKNVPHSSSSTQSKTLGKTKYKQTSALLDDDKTMKDWLIDDDLVKKQTKRRRSASSNDDGISLVATFDQDKKRKRCTKRRLKQQKMSKYTHNDNTKDRQRDAAVCGYEDSADEYSNTSDYGDQSGYTDNEIPTGRSQDVHEDKHVICVKVRVGDKLLYVPIPDLSQTIGSLANDVANRYFNLTGVKPQLSLVTADGATLCDPDCVGNVLKNCMELVATLNSWDLPPLPERYEQCCKNHGILLHPSVSALLKDCNSSGVLTMNYLAIPSANMKPIFSSLNWQASLKTLNLCGSYIGDDNAKLLSACICSLPNLVVLVLRCCGLSSRGLLELSNGISSPSPLGQVRPFQYLKELDLSYNWFGPESFDYLAVLLNSLSSLSLLDLSGVHATKWFNNSSLCIALKQCVKLQDLRLAANFLTLDDLKSLFDCFQVIKIHSLDLSNCVKSNLKGFGSLLAAFLSYSSCALETLCLCGCFLQNKDILEISQSISYCKNLHELNLSANPSVTIDSVVNLCQISFKNALPLSVLSLYGTVKVEENTISELCVMLSLGTLKKVTLTLSDTDTYKTKMIQDAWLSTWGKDCVCHFGPNCSLELLAAEYV</sequence>
<keyword evidence="11" id="KW-0802">TPR repeat</keyword>
<evidence type="ECO:0000256" key="13">
    <source>
        <dbReference type="SAM" id="MobiDB-lite"/>
    </source>
</evidence>
<evidence type="ECO:0000256" key="5">
    <source>
        <dbReference type="ARBA" id="ARBA00022614"/>
    </source>
</evidence>
<evidence type="ECO:0000256" key="10">
    <source>
        <dbReference type="PROSITE-ProRule" id="PRU00023"/>
    </source>
</evidence>
<evidence type="ECO:0000313" key="14">
    <source>
        <dbReference type="Proteomes" id="UP000694941"/>
    </source>
</evidence>
<dbReference type="SMART" id="SM00028">
    <property type="entry name" value="TPR"/>
    <property type="match status" value="7"/>
</dbReference>
<dbReference type="Pfam" id="PF13181">
    <property type="entry name" value="TPR_8"/>
    <property type="match status" value="2"/>
</dbReference>
<dbReference type="PROSITE" id="PS50297">
    <property type="entry name" value="ANK_REP_REGION"/>
    <property type="match status" value="3"/>
</dbReference>
<keyword evidence="12" id="KW-0175">Coiled coil</keyword>
<dbReference type="InterPro" id="IPR032675">
    <property type="entry name" value="LRR_dom_sf"/>
</dbReference>
<keyword evidence="6" id="KW-0677">Repeat</keyword>
<feature type="coiled-coil region" evidence="12">
    <location>
        <begin position="377"/>
        <end position="418"/>
    </location>
</feature>
<keyword evidence="3" id="KW-0268">Exocytosis</keyword>
<evidence type="ECO:0000256" key="12">
    <source>
        <dbReference type="SAM" id="Coils"/>
    </source>
</evidence>
<comment type="subcellular location">
    <subcellularLocation>
        <location evidence="1">Nucleus</location>
    </subcellularLocation>
    <subcellularLocation>
        <location evidence="2">Target cell membrane</location>
    </subcellularLocation>
</comment>
<feature type="repeat" description="ANK" evidence="10">
    <location>
        <begin position="554"/>
        <end position="586"/>
    </location>
</feature>
<keyword evidence="7" id="KW-0638">Presynaptic neurotoxin</keyword>
<dbReference type="SUPFAM" id="SSF81901">
    <property type="entry name" value="HCP-like"/>
    <property type="match status" value="1"/>
</dbReference>
<dbReference type="SUPFAM" id="SSF48452">
    <property type="entry name" value="TPR-like"/>
    <property type="match status" value="2"/>
</dbReference>
<feature type="compositionally biased region" description="Acidic residues" evidence="13">
    <location>
        <begin position="492"/>
        <end position="503"/>
    </location>
</feature>
<feature type="compositionally biased region" description="Polar residues" evidence="13">
    <location>
        <begin position="822"/>
        <end position="836"/>
    </location>
</feature>
<evidence type="ECO:0000256" key="9">
    <source>
        <dbReference type="ARBA" id="ARBA00023298"/>
    </source>
</evidence>
<evidence type="ECO:0000256" key="7">
    <source>
        <dbReference type="ARBA" id="ARBA00023028"/>
    </source>
</evidence>
<keyword evidence="5" id="KW-0433">Leucine-rich repeat</keyword>
<dbReference type="SUPFAM" id="SSF52047">
    <property type="entry name" value="RNI-like"/>
    <property type="match status" value="1"/>
</dbReference>
<proteinExistence type="predicted"/>
<feature type="region of interest" description="Disordered" evidence="13">
    <location>
        <begin position="702"/>
        <end position="728"/>
    </location>
</feature>
<evidence type="ECO:0000256" key="6">
    <source>
        <dbReference type="ARBA" id="ARBA00022737"/>
    </source>
</evidence>
<dbReference type="Pfam" id="PF00023">
    <property type="entry name" value="Ank"/>
    <property type="match status" value="1"/>
</dbReference>
<dbReference type="Pfam" id="PF12796">
    <property type="entry name" value="Ank_2"/>
    <property type="match status" value="1"/>
</dbReference>
<dbReference type="InterPro" id="IPR019734">
    <property type="entry name" value="TPR_rpt"/>
</dbReference>
<feature type="region of interest" description="Disordered" evidence="13">
    <location>
        <begin position="492"/>
        <end position="516"/>
    </location>
</feature>
<evidence type="ECO:0000256" key="11">
    <source>
        <dbReference type="PROSITE-ProRule" id="PRU00339"/>
    </source>
</evidence>
<evidence type="ECO:0000256" key="8">
    <source>
        <dbReference type="ARBA" id="ARBA00023242"/>
    </source>
</evidence>
<dbReference type="Gene3D" id="1.25.40.20">
    <property type="entry name" value="Ankyrin repeat-containing domain"/>
    <property type="match status" value="1"/>
</dbReference>
<gene>
    <name evidence="15" type="primary">LOC106460310</name>
</gene>
<name>A0ABM1SGG1_LIMPO</name>
<feature type="compositionally biased region" description="Polar residues" evidence="13">
    <location>
        <begin position="703"/>
        <end position="728"/>
    </location>
</feature>
<keyword evidence="7" id="KW-0528">Neurotoxin</keyword>
<dbReference type="Proteomes" id="UP000694941">
    <property type="component" value="Unplaced"/>
</dbReference>
<dbReference type="InterPro" id="IPR052311">
    <property type="entry name" value="MMS22L-TONSL_complex_comp"/>
</dbReference>
<dbReference type="Gene3D" id="3.80.10.10">
    <property type="entry name" value="Ribonuclease Inhibitor"/>
    <property type="match status" value="2"/>
</dbReference>
<keyword evidence="14" id="KW-1185">Reference proteome</keyword>
<keyword evidence="8" id="KW-0539">Nucleus</keyword>
<dbReference type="PANTHER" id="PTHR46358">
    <property type="entry name" value="TONSOKU-LIKE PROTEIN"/>
    <property type="match status" value="1"/>
</dbReference>
<feature type="repeat" description="TPR" evidence="11">
    <location>
        <begin position="353"/>
        <end position="386"/>
    </location>
</feature>
<keyword evidence="9" id="KW-1053">Target membrane</keyword>
<dbReference type="PROSITE" id="PS50005">
    <property type="entry name" value="TPR"/>
    <property type="match status" value="1"/>
</dbReference>
<keyword evidence="4" id="KW-1052">Target cell membrane</keyword>
<evidence type="ECO:0000256" key="4">
    <source>
        <dbReference type="ARBA" id="ARBA00022537"/>
    </source>
</evidence>